<sequence>MKTKIFNYAIIALLVIVACSTTVFAQVEPALPPTPPDNVILEKDFDQAKFDKAMGELKVKMKELSKNMAKLSVEQSKSMNLKMKELNKDLSKNIHADLSKTFQDFGKNFAGSFNDIVPKGDYNFNYSYNGKKISEKEFAKRIASGELTEKVKNYSKTYSVDANDVLQISNSFGRVTVNTWNKNEFKVDVQMKFSSTSEQKVNEMINGSSISDSKAGSVVSFKTNIYKNNNGRNDDNNMEINYTVYMPAGNALDLSNKFGNVTLPSLSGKVLLKLQFGVLTAQQLTNDQNEVTIKFSQDAPSRIAVFNGTMLKVEFSGFKAGVIDNAAATFSFSDVVIDRLKSSSDISIKFGDGLRIGAIDKAAKNVKINASNTKLDLDLNESFNFDITTRLGSFKFDDDKVKVVSKTPGDDERGWSSTKTYKGYVGRSGASNNIIVTARFADVNIK</sequence>
<accession>A0A563UGU2</accession>
<proteinExistence type="predicted"/>
<evidence type="ECO:0000256" key="1">
    <source>
        <dbReference type="SAM" id="SignalP"/>
    </source>
</evidence>
<evidence type="ECO:0000313" key="2">
    <source>
        <dbReference type="EMBL" id="TWR30526.1"/>
    </source>
</evidence>
<organism evidence="2 3">
    <name type="scientific">Mucilaginibacter pallidiroseus</name>
    <dbReference type="NCBI Taxonomy" id="2599295"/>
    <lineage>
        <taxon>Bacteria</taxon>
        <taxon>Pseudomonadati</taxon>
        <taxon>Bacteroidota</taxon>
        <taxon>Sphingobacteriia</taxon>
        <taxon>Sphingobacteriales</taxon>
        <taxon>Sphingobacteriaceae</taxon>
        <taxon>Mucilaginibacter</taxon>
    </lineage>
</organism>
<dbReference type="PROSITE" id="PS51257">
    <property type="entry name" value="PROKAR_LIPOPROTEIN"/>
    <property type="match status" value="1"/>
</dbReference>
<evidence type="ECO:0000313" key="3">
    <source>
        <dbReference type="Proteomes" id="UP000320042"/>
    </source>
</evidence>
<keyword evidence="1" id="KW-0732">Signal</keyword>
<dbReference type="AlphaFoldDB" id="A0A563UGU2"/>
<protein>
    <recommendedName>
        <fullName evidence="4">Adhesin domain-containing protein</fullName>
    </recommendedName>
</protein>
<name>A0A563UGU2_9SPHI</name>
<comment type="caution">
    <text evidence="2">The sequence shown here is derived from an EMBL/GenBank/DDBJ whole genome shotgun (WGS) entry which is preliminary data.</text>
</comment>
<feature type="signal peptide" evidence="1">
    <location>
        <begin position="1"/>
        <end position="25"/>
    </location>
</feature>
<dbReference type="EMBL" id="VOEJ01000002">
    <property type="protein sequence ID" value="TWR30526.1"/>
    <property type="molecule type" value="Genomic_DNA"/>
</dbReference>
<keyword evidence="3" id="KW-1185">Reference proteome</keyword>
<dbReference type="OrthoDB" id="1117657at2"/>
<evidence type="ECO:0008006" key="4">
    <source>
        <dbReference type="Google" id="ProtNLM"/>
    </source>
</evidence>
<reference evidence="2 3" key="1">
    <citation type="submission" date="2019-07" db="EMBL/GenBank/DDBJ databases">
        <authorList>
            <person name="Kim J."/>
        </authorList>
    </citation>
    <scope>NUCLEOTIDE SEQUENCE [LARGE SCALE GENOMIC DNA]</scope>
    <source>
        <strain evidence="3">dk17</strain>
    </source>
</reference>
<dbReference type="RefSeq" id="WP_146380984.1">
    <property type="nucleotide sequence ID" value="NZ_VOEJ01000002.1"/>
</dbReference>
<gene>
    <name evidence="2" type="ORF">FPZ43_06195</name>
</gene>
<dbReference type="Proteomes" id="UP000320042">
    <property type="component" value="Unassembled WGS sequence"/>
</dbReference>
<feature type="chain" id="PRO_5021925550" description="Adhesin domain-containing protein" evidence="1">
    <location>
        <begin position="26"/>
        <end position="446"/>
    </location>
</feature>